<feature type="chain" id="PRO_5020247537" description="Porin" evidence="1">
    <location>
        <begin position="21"/>
        <end position="439"/>
    </location>
</feature>
<dbReference type="Proteomes" id="UP000291236">
    <property type="component" value="Chromosome"/>
</dbReference>
<dbReference type="OrthoDB" id="5290647at2"/>
<dbReference type="KEGG" id="sbf:JCM31447_09190"/>
<keyword evidence="1" id="KW-0732">Signal</keyword>
<evidence type="ECO:0000313" key="3">
    <source>
        <dbReference type="Proteomes" id="UP000291236"/>
    </source>
</evidence>
<evidence type="ECO:0000313" key="2">
    <source>
        <dbReference type="EMBL" id="BBH52478.1"/>
    </source>
</evidence>
<evidence type="ECO:0008006" key="4">
    <source>
        <dbReference type="Google" id="ProtNLM"/>
    </source>
</evidence>
<dbReference type="EMBL" id="AP019368">
    <property type="protein sequence ID" value="BBH52478.1"/>
    <property type="molecule type" value="Genomic_DNA"/>
</dbReference>
<organism evidence="2 3">
    <name type="scientific">Fluviispira sanaruensis</name>
    <dbReference type="NCBI Taxonomy" id="2493639"/>
    <lineage>
        <taxon>Bacteria</taxon>
        <taxon>Pseudomonadati</taxon>
        <taxon>Bdellovibrionota</taxon>
        <taxon>Oligoflexia</taxon>
        <taxon>Silvanigrellales</taxon>
        <taxon>Silvanigrellaceae</taxon>
        <taxon>Fluviispira</taxon>
    </lineage>
</organism>
<feature type="signal peptide" evidence="1">
    <location>
        <begin position="1"/>
        <end position="20"/>
    </location>
</feature>
<gene>
    <name evidence="2" type="ORF">JCM31447_09190</name>
</gene>
<proteinExistence type="predicted"/>
<dbReference type="RefSeq" id="WP_130607021.1">
    <property type="nucleotide sequence ID" value="NZ_AP019368.1"/>
</dbReference>
<name>A0A4P2VJ27_FLUSA</name>
<accession>A0A4P2VJ27</accession>
<reference evidence="2 3" key="1">
    <citation type="submission" date="2018-12" db="EMBL/GenBank/DDBJ databases">
        <title>Rubrispira sanarue gen. nov., sp., nov., a member of the order Silvanigrellales, isolated from a brackish lake in Hamamatsu Japan.</title>
        <authorList>
            <person name="Maejima Y."/>
            <person name="Iino T."/>
            <person name="Muraguchi Y."/>
            <person name="Fukuda K."/>
            <person name="Nojiri H."/>
            <person name="Ohkuma M."/>
            <person name="Moriuchi R."/>
            <person name="Dohra H."/>
            <person name="Kimbara K."/>
            <person name="Shintani M."/>
        </authorList>
    </citation>
    <scope>NUCLEOTIDE SEQUENCE [LARGE SCALE GENOMIC DNA]</scope>
    <source>
        <strain evidence="2 3">RF1110005</strain>
    </source>
</reference>
<evidence type="ECO:0000256" key="1">
    <source>
        <dbReference type="SAM" id="SignalP"/>
    </source>
</evidence>
<sequence>MKSFLKTISCVSLLSLPTLAFGQSPTDMSNFSFRLKLQTRFDLTDSYRTNQGDLFTTTARTGLNYNYKNVFGIIEFQGGSAADPYTASSTTTASSTNGQQEMFVVRRAYVGMDVVNSDMAKISFLIGRDHNTASIVYGPDAFTSLIATNVDNMSGANSQDGIALRYAGKFGFGDVKAQVGYYNNFPITILNGGNTSTTSGVSQTTPFGTSSKGVGDATFNSQSKTGSRAYAGQIGANVNMADGVVEARAFYSMQPEAVTKVNSSTSYDASTISNVEASLGYNYKSGMLKGGLWVQSYSYGRTQNTTGSVSSNSITYVDNPTDDSFTANVIGLGVTGTSDLFGINSLLASGDKLTYGLAVQSVQGQAFTNSGVSPGVTKFTNQTPSLTFYNIAAGYAQGNYSLELNFVGVSAEQSIYAGNDGQVNQNSAYMAYIVGTIAL</sequence>
<keyword evidence="3" id="KW-1185">Reference proteome</keyword>
<dbReference type="AlphaFoldDB" id="A0A4P2VJ27"/>
<protein>
    <recommendedName>
        <fullName evidence="4">Porin</fullName>
    </recommendedName>
</protein>